<evidence type="ECO:0000313" key="2">
    <source>
        <dbReference type="Proteomes" id="UP000643610"/>
    </source>
</evidence>
<comment type="caution">
    <text evidence="1">The sequence shown here is derived from an EMBL/GenBank/DDBJ whole genome shotgun (WGS) entry which is preliminary data.</text>
</comment>
<reference evidence="1 2" key="1">
    <citation type="submission" date="2020-08" db="EMBL/GenBank/DDBJ databases">
        <title>Novel species isolated from subtropical streams in China.</title>
        <authorList>
            <person name="Lu H."/>
        </authorList>
    </citation>
    <scope>NUCLEOTIDE SEQUENCE [LARGE SCALE GENOMIC DNA]</scope>
    <source>
        <strain evidence="1 2">KCTC 52442</strain>
    </source>
</reference>
<dbReference type="RefSeq" id="WP_186891741.1">
    <property type="nucleotide sequence ID" value="NZ_JACOFU010000006.1"/>
</dbReference>
<dbReference type="Gene3D" id="3.10.450.50">
    <property type="match status" value="1"/>
</dbReference>
<name>A0ABR6XUJ5_9BURK</name>
<accession>A0ABR6XUJ5</accession>
<dbReference type="InterPro" id="IPR032710">
    <property type="entry name" value="NTF2-like_dom_sf"/>
</dbReference>
<gene>
    <name evidence="1" type="ORF">H8K33_14365</name>
</gene>
<organism evidence="1 2">
    <name type="scientific">Undibacterium amnicola</name>
    <dbReference type="NCBI Taxonomy" id="1834038"/>
    <lineage>
        <taxon>Bacteria</taxon>
        <taxon>Pseudomonadati</taxon>
        <taxon>Pseudomonadota</taxon>
        <taxon>Betaproteobacteria</taxon>
        <taxon>Burkholderiales</taxon>
        <taxon>Oxalobacteraceae</taxon>
        <taxon>Undibacterium</taxon>
    </lineage>
</organism>
<dbReference type="SUPFAM" id="SSF54427">
    <property type="entry name" value="NTF2-like"/>
    <property type="match status" value="1"/>
</dbReference>
<dbReference type="Pfam" id="PF12893">
    <property type="entry name" value="Lumazine_bd_2"/>
    <property type="match status" value="1"/>
</dbReference>
<proteinExistence type="predicted"/>
<sequence>MQTAHIAHTAIIQCLNDYFDALYFCDTDKLKAVFHPAANYYCATSGSLLHLDMEKYFPIVAQRISPASRDEARHDRIISITTAGHATAVAHVECAIAEKFYSDFLSLIFLDERWQIIAKVFHYEIIGLEKN</sequence>
<dbReference type="InterPro" id="IPR039437">
    <property type="entry name" value="FrzH/put_lumazine-bd"/>
</dbReference>
<keyword evidence="2" id="KW-1185">Reference proteome</keyword>
<dbReference type="EMBL" id="JACOFU010000006">
    <property type="protein sequence ID" value="MBC3832689.1"/>
    <property type="molecule type" value="Genomic_DNA"/>
</dbReference>
<dbReference type="Proteomes" id="UP000643610">
    <property type="component" value="Unassembled WGS sequence"/>
</dbReference>
<evidence type="ECO:0000313" key="1">
    <source>
        <dbReference type="EMBL" id="MBC3832689.1"/>
    </source>
</evidence>
<protein>
    <submittedName>
        <fullName evidence="1">Nuclear transport factor 2 family protein</fullName>
    </submittedName>
</protein>